<organism evidence="1 2">
    <name type="scientific">Vitis vinifera</name>
    <name type="common">Grape</name>
    <dbReference type="NCBI Taxonomy" id="29760"/>
    <lineage>
        <taxon>Eukaryota</taxon>
        <taxon>Viridiplantae</taxon>
        <taxon>Streptophyta</taxon>
        <taxon>Embryophyta</taxon>
        <taxon>Tracheophyta</taxon>
        <taxon>Spermatophyta</taxon>
        <taxon>Magnoliopsida</taxon>
        <taxon>eudicotyledons</taxon>
        <taxon>Gunneridae</taxon>
        <taxon>Pentapetalae</taxon>
        <taxon>rosids</taxon>
        <taxon>Vitales</taxon>
        <taxon>Vitaceae</taxon>
        <taxon>Viteae</taxon>
        <taxon>Vitis</taxon>
    </lineage>
</organism>
<gene>
    <name evidence="1" type="ORF">CK203_105226</name>
</gene>
<evidence type="ECO:0000313" key="2">
    <source>
        <dbReference type="Proteomes" id="UP000288805"/>
    </source>
</evidence>
<dbReference type="EMBL" id="QGNW01002525">
    <property type="protein sequence ID" value="RVW18452.1"/>
    <property type="molecule type" value="Genomic_DNA"/>
</dbReference>
<proteinExistence type="predicted"/>
<comment type="caution">
    <text evidence="1">The sequence shown here is derived from an EMBL/GenBank/DDBJ whole genome shotgun (WGS) entry which is preliminary data.</text>
</comment>
<dbReference type="AlphaFoldDB" id="A0A438C5C6"/>
<sequence length="217" mass="24427">MRVSDGAISWDDFDGAPVASLPAQFRIQEIERYTSIGCPKIHLRLYSSVMRAHGLDEAQLIMLFPMSLSVQHIALYGIEEGIARGLWPKSPPSDSKGKKPLKRTDTKRYGYYQFSLKETSCLIPSALSPIDYYSFCIEADMRILPTRMDLHCSYHQGPGMTQIIAPLETCYTGLDRSRLGPFELTPTSQLATTHQGPSVPFILCPEDDDSMEEIYRL</sequence>
<protein>
    <submittedName>
        <fullName evidence="1">Uncharacterized protein</fullName>
    </submittedName>
</protein>
<reference evidence="1 2" key="1">
    <citation type="journal article" date="2018" name="PLoS Genet.">
        <title>Population sequencing reveals clonal diversity and ancestral inbreeding in the grapevine cultivar Chardonnay.</title>
        <authorList>
            <person name="Roach M.J."/>
            <person name="Johnson D.L."/>
            <person name="Bohlmann J."/>
            <person name="van Vuuren H.J."/>
            <person name="Jones S.J."/>
            <person name="Pretorius I.S."/>
            <person name="Schmidt S.A."/>
            <person name="Borneman A.R."/>
        </authorList>
    </citation>
    <scope>NUCLEOTIDE SEQUENCE [LARGE SCALE GENOMIC DNA]</scope>
    <source>
        <strain evidence="2">cv. Chardonnay</strain>
        <tissue evidence="1">Leaf</tissue>
    </source>
</reference>
<accession>A0A438C5C6</accession>
<name>A0A438C5C6_VITVI</name>
<dbReference type="Proteomes" id="UP000288805">
    <property type="component" value="Unassembled WGS sequence"/>
</dbReference>
<evidence type="ECO:0000313" key="1">
    <source>
        <dbReference type="EMBL" id="RVW18452.1"/>
    </source>
</evidence>